<dbReference type="Proteomes" id="UP000078534">
    <property type="component" value="Unassembled WGS sequence"/>
</dbReference>
<keyword evidence="4 7" id="KW-0812">Transmembrane</keyword>
<proteinExistence type="inferred from homology"/>
<comment type="subcellular location">
    <subcellularLocation>
        <location evidence="1 7">Cell membrane</location>
        <topology evidence="1 7">Multi-pass membrane protein</topology>
    </subcellularLocation>
</comment>
<evidence type="ECO:0000313" key="10">
    <source>
        <dbReference type="Proteomes" id="UP000078534"/>
    </source>
</evidence>
<feature type="transmembrane region" description="Helical" evidence="7">
    <location>
        <begin position="12"/>
        <end position="39"/>
    </location>
</feature>
<dbReference type="InterPro" id="IPR050809">
    <property type="entry name" value="UgpAE/MalFG_permease"/>
</dbReference>
<reference evidence="10" key="1">
    <citation type="submission" date="2016-04" db="EMBL/GenBank/DDBJ databases">
        <authorList>
            <person name="Lyu Z."/>
            <person name="Lyu W."/>
        </authorList>
    </citation>
    <scope>NUCLEOTIDE SEQUENCE [LARGE SCALE GENOMIC DNA]</scope>
    <source>
        <strain evidence="10">C44</strain>
    </source>
</reference>
<evidence type="ECO:0000256" key="2">
    <source>
        <dbReference type="ARBA" id="ARBA00022448"/>
    </source>
</evidence>
<dbReference type="InterPro" id="IPR000515">
    <property type="entry name" value="MetI-like"/>
</dbReference>
<feature type="transmembrane region" description="Helical" evidence="7">
    <location>
        <begin position="264"/>
        <end position="286"/>
    </location>
</feature>
<evidence type="ECO:0000256" key="1">
    <source>
        <dbReference type="ARBA" id="ARBA00004651"/>
    </source>
</evidence>
<evidence type="ECO:0000313" key="9">
    <source>
        <dbReference type="EMBL" id="OAS82582.1"/>
    </source>
</evidence>
<evidence type="ECO:0000256" key="5">
    <source>
        <dbReference type="ARBA" id="ARBA00022989"/>
    </source>
</evidence>
<comment type="similarity">
    <text evidence="7">Belongs to the binding-protein-dependent transport system permease family.</text>
</comment>
<dbReference type="CDD" id="cd06261">
    <property type="entry name" value="TM_PBP2"/>
    <property type="match status" value="1"/>
</dbReference>
<keyword evidence="5 7" id="KW-1133">Transmembrane helix</keyword>
<dbReference type="Pfam" id="PF00528">
    <property type="entry name" value="BPD_transp_1"/>
    <property type="match status" value="1"/>
</dbReference>
<feature type="transmembrane region" description="Helical" evidence="7">
    <location>
        <begin position="74"/>
        <end position="96"/>
    </location>
</feature>
<feature type="transmembrane region" description="Helical" evidence="7">
    <location>
        <begin position="207"/>
        <end position="225"/>
    </location>
</feature>
<evidence type="ECO:0000259" key="8">
    <source>
        <dbReference type="PROSITE" id="PS50928"/>
    </source>
</evidence>
<dbReference type="PANTHER" id="PTHR43227">
    <property type="entry name" value="BLL4140 PROTEIN"/>
    <property type="match status" value="1"/>
</dbReference>
<keyword evidence="2 7" id="KW-0813">Transport</keyword>
<comment type="caution">
    <text evidence="9">The sequence shown here is derived from an EMBL/GenBank/DDBJ whole genome shotgun (WGS) entry which is preliminary data.</text>
</comment>
<dbReference type="SUPFAM" id="SSF161098">
    <property type="entry name" value="MetI-like"/>
    <property type="match status" value="1"/>
</dbReference>
<sequence>MDKILRDRKAILLLVGPALLIYTVILLIPTVWSTIYTFYEGSPISGFEFVGLDNYLNLFKDSDFLSSLWLSLKYMVFVSAGQVILGLCLALLFVFYIKRYSTLIRTLIFFPVVLPAVAVSQLFAKLFEIAPQMGLVNSLLTFLNLETLVQPWLGQGDTAFWVLVTMDIWKSLGFYAVILFTGLVDIPEDVLEAAKLDGAKGWKLTQFIVLPLLKPVLISAIVFSLNGTIKVFESAVALTNGGPGNSTTTLSIYMYNNAFTYNQYGYGSTIAVFLLLLSLLITLIVFKFAKNDAA</sequence>
<evidence type="ECO:0000256" key="3">
    <source>
        <dbReference type="ARBA" id="ARBA00022475"/>
    </source>
</evidence>
<accession>A0A179SQK6</accession>
<keyword evidence="6 7" id="KW-0472">Membrane</keyword>
<dbReference type="RefSeq" id="WP_066340204.1">
    <property type="nucleotide sequence ID" value="NZ_LWSG01000045.1"/>
</dbReference>
<feature type="transmembrane region" description="Helical" evidence="7">
    <location>
        <begin position="168"/>
        <end position="186"/>
    </location>
</feature>
<evidence type="ECO:0000256" key="7">
    <source>
        <dbReference type="RuleBase" id="RU363032"/>
    </source>
</evidence>
<protein>
    <submittedName>
        <fullName evidence="9">ABC transporter permease</fullName>
    </submittedName>
</protein>
<evidence type="ECO:0000256" key="6">
    <source>
        <dbReference type="ARBA" id="ARBA00023136"/>
    </source>
</evidence>
<dbReference type="STRING" id="152268.A6K24_13150"/>
<dbReference type="Gene3D" id="1.10.3720.10">
    <property type="entry name" value="MetI-like"/>
    <property type="match status" value="1"/>
</dbReference>
<dbReference type="GO" id="GO:0055085">
    <property type="term" value="P:transmembrane transport"/>
    <property type="evidence" value="ECO:0007669"/>
    <property type="project" value="InterPro"/>
</dbReference>
<gene>
    <name evidence="9" type="ORF">A6K24_13150</name>
</gene>
<dbReference type="PROSITE" id="PS50928">
    <property type="entry name" value="ABC_TM1"/>
    <property type="match status" value="1"/>
</dbReference>
<dbReference type="PANTHER" id="PTHR43227:SF8">
    <property type="entry name" value="DIACETYLCHITOBIOSE UPTAKE SYSTEM PERMEASE PROTEIN DASB"/>
    <property type="match status" value="1"/>
</dbReference>
<keyword evidence="3" id="KW-1003">Cell membrane</keyword>
<feature type="domain" description="ABC transmembrane type-1" evidence="8">
    <location>
        <begin position="68"/>
        <end position="285"/>
    </location>
</feature>
<dbReference type="InterPro" id="IPR035906">
    <property type="entry name" value="MetI-like_sf"/>
</dbReference>
<dbReference type="AlphaFoldDB" id="A0A179SQK6"/>
<dbReference type="OrthoDB" id="152280at2"/>
<keyword evidence="10" id="KW-1185">Reference proteome</keyword>
<name>A0A179SQK6_9BACI</name>
<organism evidence="9 10">
    <name type="scientific">Metabacillus litoralis</name>
    <dbReference type="NCBI Taxonomy" id="152268"/>
    <lineage>
        <taxon>Bacteria</taxon>
        <taxon>Bacillati</taxon>
        <taxon>Bacillota</taxon>
        <taxon>Bacilli</taxon>
        <taxon>Bacillales</taxon>
        <taxon>Bacillaceae</taxon>
        <taxon>Metabacillus</taxon>
    </lineage>
</organism>
<evidence type="ECO:0000256" key="4">
    <source>
        <dbReference type="ARBA" id="ARBA00022692"/>
    </source>
</evidence>
<dbReference type="GO" id="GO:0005886">
    <property type="term" value="C:plasma membrane"/>
    <property type="evidence" value="ECO:0007669"/>
    <property type="project" value="UniProtKB-SubCell"/>
</dbReference>
<feature type="transmembrane region" description="Helical" evidence="7">
    <location>
        <begin position="103"/>
        <end position="124"/>
    </location>
</feature>
<dbReference type="EMBL" id="LWSG01000045">
    <property type="protein sequence ID" value="OAS82582.1"/>
    <property type="molecule type" value="Genomic_DNA"/>
</dbReference>